<dbReference type="Proteomes" id="UP001055811">
    <property type="component" value="Linkage Group LG09"/>
</dbReference>
<organism evidence="1 2">
    <name type="scientific">Cichorium intybus</name>
    <name type="common">Chicory</name>
    <dbReference type="NCBI Taxonomy" id="13427"/>
    <lineage>
        <taxon>Eukaryota</taxon>
        <taxon>Viridiplantae</taxon>
        <taxon>Streptophyta</taxon>
        <taxon>Embryophyta</taxon>
        <taxon>Tracheophyta</taxon>
        <taxon>Spermatophyta</taxon>
        <taxon>Magnoliopsida</taxon>
        <taxon>eudicotyledons</taxon>
        <taxon>Gunneridae</taxon>
        <taxon>Pentapetalae</taxon>
        <taxon>asterids</taxon>
        <taxon>campanulids</taxon>
        <taxon>Asterales</taxon>
        <taxon>Asteraceae</taxon>
        <taxon>Cichorioideae</taxon>
        <taxon>Cichorieae</taxon>
        <taxon>Cichoriinae</taxon>
        <taxon>Cichorium</taxon>
    </lineage>
</organism>
<protein>
    <submittedName>
        <fullName evidence="1">Uncharacterized protein</fullName>
    </submittedName>
</protein>
<gene>
    <name evidence="1" type="ORF">L2E82_49120</name>
</gene>
<dbReference type="EMBL" id="CM042017">
    <property type="protein sequence ID" value="KAI3690908.1"/>
    <property type="molecule type" value="Genomic_DNA"/>
</dbReference>
<proteinExistence type="predicted"/>
<evidence type="ECO:0000313" key="2">
    <source>
        <dbReference type="Proteomes" id="UP001055811"/>
    </source>
</evidence>
<evidence type="ECO:0000313" key="1">
    <source>
        <dbReference type="EMBL" id="KAI3690908.1"/>
    </source>
</evidence>
<keyword evidence="2" id="KW-1185">Reference proteome</keyword>
<reference evidence="1 2" key="2">
    <citation type="journal article" date="2022" name="Mol. Ecol. Resour.">
        <title>The genomes of chicory, endive, great burdock and yacon provide insights into Asteraceae paleo-polyploidization history and plant inulin production.</title>
        <authorList>
            <person name="Fan W."/>
            <person name="Wang S."/>
            <person name="Wang H."/>
            <person name="Wang A."/>
            <person name="Jiang F."/>
            <person name="Liu H."/>
            <person name="Zhao H."/>
            <person name="Xu D."/>
            <person name="Zhang Y."/>
        </authorList>
    </citation>
    <scope>NUCLEOTIDE SEQUENCE [LARGE SCALE GENOMIC DNA]</scope>
    <source>
        <strain evidence="2">cv. Punajuju</strain>
        <tissue evidence="1">Leaves</tissue>
    </source>
</reference>
<comment type="caution">
    <text evidence="1">The sequence shown here is derived from an EMBL/GenBank/DDBJ whole genome shotgun (WGS) entry which is preliminary data.</text>
</comment>
<reference evidence="2" key="1">
    <citation type="journal article" date="2022" name="Mol. Ecol. Resour.">
        <title>The genomes of chicory, endive, great burdock and yacon provide insights into Asteraceae palaeo-polyploidization history and plant inulin production.</title>
        <authorList>
            <person name="Fan W."/>
            <person name="Wang S."/>
            <person name="Wang H."/>
            <person name="Wang A."/>
            <person name="Jiang F."/>
            <person name="Liu H."/>
            <person name="Zhao H."/>
            <person name="Xu D."/>
            <person name="Zhang Y."/>
        </authorList>
    </citation>
    <scope>NUCLEOTIDE SEQUENCE [LARGE SCALE GENOMIC DNA]</scope>
    <source>
        <strain evidence="2">cv. Punajuju</strain>
    </source>
</reference>
<sequence length="359" mass="40037">MWCWCSWMTNIFIVLLCLRTCIAQNFSAIFIFGDSLVDVGNNNYITTLAKANYEPVGIDFGKPTGRFTNGRTVIDILGQSLGFKSFPPPYLAPTTCGSVVLKGVNYASGAGGILDKSGANYIGRISMDAQLDNFAKTRLDIISIAGAPTAFKLFATALFTVTMGSNDLINNYFILPGQSNRVPPESFIQTMVSTFRRQLMRLYDMGARKILVTNAPPIGCCPFERDFNPSSGQECVAFQNIMAQQYNSLLKHLLIELTTTLQGSTFVYADVYHIFEDIIQNYKSYDFENKNSACCHMPRLHNGLVPCLPRATICQNRSKYLFWDSYHVTETANLIIAKRILDGDFDVISPVNIRMLSKT</sequence>
<accession>A0ACB8Z020</accession>
<name>A0ACB8Z020_CICIN</name>